<dbReference type="InterPro" id="IPR001841">
    <property type="entry name" value="Znf_RING"/>
</dbReference>
<organism evidence="6">
    <name type="scientific">Henneguya salminicola</name>
    <name type="common">Myxosporean</name>
    <dbReference type="NCBI Taxonomy" id="69463"/>
    <lineage>
        <taxon>Eukaryota</taxon>
        <taxon>Metazoa</taxon>
        <taxon>Cnidaria</taxon>
        <taxon>Myxozoa</taxon>
        <taxon>Myxosporea</taxon>
        <taxon>Bivalvulida</taxon>
        <taxon>Platysporina</taxon>
        <taxon>Myxobolidae</taxon>
        <taxon>Henneguya</taxon>
    </lineage>
</organism>
<reference evidence="6" key="1">
    <citation type="submission" date="2018-11" db="EMBL/GenBank/DDBJ databases">
        <title>Henneguya salminicola genome and transcriptome.</title>
        <authorList>
            <person name="Yahalomi D."/>
            <person name="Atkinson S.D."/>
            <person name="Neuhof M."/>
            <person name="Chang E.S."/>
            <person name="Philippe H."/>
            <person name="Cartwright P."/>
            <person name="Bartholomew J.L."/>
            <person name="Huchon D."/>
        </authorList>
    </citation>
    <scope>NUCLEOTIDE SEQUENCE</scope>
    <source>
        <strain evidence="6">Hz1</strain>
        <tissue evidence="6">Whole</tissue>
    </source>
</reference>
<evidence type="ECO:0000259" key="5">
    <source>
        <dbReference type="PROSITE" id="PS50089"/>
    </source>
</evidence>
<dbReference type="InterPro" id="IPR017907">
    <property type="entry name" value="Znf_RING_CS"/>
</dbReference>
<evidence type="ECO:0000256" key="1">
    <source>
        <dbReference type="ARBA" id="ARBA00022723"/>
    </source>
</evidence>
<evidence type="ECO:0000313" key="6">
    <source>
        <dbReference type="EMBL" id="NDJ94087.1"/>
    </source>
</evidence>
<dbReference type="Gene3D" id="3.30.40.10">
    <property type="entry name" value="Zinc/RING finger domain, C3HC4 (zinc finger)"/>
    <property type="match status" value="1"/>
</dbReference>
<dbReference type="InterPro" id="IPR013083">
    <property type="entry name" value="Znf_RING/FYVE/PHD"/>
</dbReference>
<dbReference type="GO" id="GO:0051865">
    <property type="term" value="P:protein autoubiquitination"/>
    <property type="evidence" value="ECO:0007669"/>
    <property type="project" value="TreeGrafter"/>
</dbReference>
<accession>A0A6G3MJ97</accession>
<keyword evidence="1" id="KW-0479">Metal-binding</keyword>
<keyword evidence="3" id="KW-0862">Zinc</keyword>
<feature type="domain" description="RING-type" evidence="5">
    <location>
        <begin position="38"/>
        <end position="77"/>
    </location>
</feature>
<proteinExistence type="predicted"/>
<evidence type="ECO:0000256" key="3">
    <source>
        <dbReference type="ARBA" id="ARBA00022833"/>
    </source>
</evidence>
<dbReference type="PROSITE" id="PS50089">
    <property type="entry name" value="ZF_RING_2"/>
    <property type="match status" value="1"/>
</dbReference>
<dbReference type="SMART" id="SM00184">
    <property type="entry name" value="RING"/>
    <property type="match status" value="1"/>
</dbReference>
<dbReference type="SUPFAM" id="SSF57850">
    <property type="entry name" value="RING/U-box"/>
    <property type="match status" value="1"/>
</dbReference>
<sequence length="117" mass="13764">MNNSSHFCLSDMCFNQKIEDSANYHDHPLSIVEWNDNCCICLSPILRRSILPECTHEFCFKCIAMWLQHSNKCPLCRHKSFCLVYDIQSPNLYFESRILSHFPCKFDFSIIDNSAVY</sequence>
<dbReference type="GO" id="GO:0004842">
    <property type="term" value="F:ubiquitin-protein transferase activity"/>
    <property type="evidence" value="ECO:0007669"/>
    <property type="project" value="TreeGrafter"/>
</dbReference>
<dbReference type="GO" id="GO:0008270">
    <property type="term" value="F:zinc ion binding"/>
    <property type="evidence" value="ECO:0007669"/>
    <property type="project" value="UniProtKB-KW"/>
</dbReference>
<dbReference type="EMBL" id="GHBP01006465">
    <property type="protein sequence ID" value="NDJ94087.1"/>
    <property type="molecule type" value="Transcribed_RNA"/>
</dbReference>
<dbReference type="PROSITE" id="PS00518">
    <property type="entry name" value="ZF_RING_1"/>
    <property type="match status" value="1"/>
</dbReference>
<dbReference type="PANTHER" id="PTHR12109:SF3">
    <property type="entry name" value="RING FINGER PROTEIN 141"/>
    <property type="match status" value="1"/>
</dbReference>
<keyword evidence="2 4" id="KW-0863">Zinc-finger</keyword>
<protein>
    <submittedName>
        <fullName evidence="6">E3 ubiquitin-protein ligase Topors (Trinotate prediction)</fullName>
    </submittedName>
</protein>
<dbReference type="Pfam" id="PF13639">
    <property type="entry name" value="zf-RING_2"/>
    <property type="match status" value="1"/>
</dbReference>
<evidence type="ECO:0000256" key="4">
    <source>
        <dbReference type="PROSITE-ProRule" id="PRU00175"/>
    </source>
</evidence>
<dbReference type="AlphaFoldDB" id="A0A6G3MJ97"/>
<evidence type="ECO:0000256" key="2">
    <source>
        <dbReference type="ARBA" id="ARBA00022771"/>
    </source>
</evidence>
<dbReference type="InterPro" id="IPR047126">
    <property type="entry name" value="RNF141-like"/>
</dbReference>
<dbReference type="PANTHER" id="PTHR12109">
    <property type="entry name" value="RING FINGER PROTEIN 141-RELATED"/>
    <property type="match status" value="1"/>
</dbReference>
<name>A0A6G3MJ97_HENSL</name>